<organism evidence="4 5">
    <name type="scientific">Acholeplasma brassicae</name>
    <dbReference type="NCBI Taxonomy" id="61635"/>
    <lineage>
        <taxon>Bacteria</taxon>
        <taxon>Bacillati</taxon>
        <taxon>Mycoplasmatota</taxon>
        <taxon>Mollicutes</taxon>
        <taxon>Acholeplasmatales</taxon>
        <taxon>Acholeplasmataceae</taxon>
        <taxon>Acholeplasma</taxon>
    </lineage>
</organism>
<evidence type="ECO:0000256" key="1">
    <source>
        <dbReference type="ARBA" id="ARBA00023125"/>
    </source>
</evidence>
<keyword evidence="2" id="KW-0812">Transmembrane</keyword>
<dbReference type="AlphaFoldDB" id="U4KM48"/>
<dbReference type="SUPFAM" id="SSF47413">
    <property type="entry name" value="lambda repressor-like DNA-binding domains"/>
    <property type="match status" value="1"/>
</dbReference>
<dbReference type="PANTHER" id="PTHR46558:SF4">
    <property type="entry name" value="DNA-BIDING PHAGE PROTEIN"/>
    <property type="match status" value="1"/>
</dbReference>
<evidence type="ECO:0000256" key="2">
    <source>
        <dbReference type="SAM" id="Phobius"/>
    </source>
</evidence>
<dbReference type="STRING" id="61635.BN85301360"/>
<evidence type="ECO:0000313" key="4">
    <source>
        <dbReference type="EMBL" id="CCV65157.1"/>
    </source>
</evidence>
<dbReference type="InterPro" id="IPR001387">
    <property type="entry name" value="Cro/C1-type_HTH"/>
</dbReference>
<dbReference type="GO" id="GO:0003677">
    <property type="term" value="F:DNA binding"/>
    <property type="evidence" value="ECO:0007669"/>
    <property type="project" value="UniProtKB-KW"/>
</dbReference>
<accession>U4KM48</accession>
<gene>
    <name evidence="4" type="ORF">BN85301360</name>
</gene>
<protein>
    <submittedName>
        <fullName evidence="4">Putative phage regulator/ repressor protein</fullName>
    </submittedName>
</protein>
<dbReference type="OrthoDB" id="9801008at2"/>
<dbReference type="PROSITE" id="PS50943">
    <property type="entry name" value="HTH_CROC1"/>
    <property type="match status" value="1"/>
</dbReference>
<sequence length="429" mass="50032">MNINENIKRLRTERNLTQQEVADQLFVTRQCISRWEGGKTIPDIKSMEQLALVFNCSINDIFEEDTLKELTLTANRQTKNQRKHVFILSVSFVLLLFLMSLSFFILNKRLDASSDKNTYDTYAIIEAIDYINYSIVISTEYSLTTYTLNYQSTDLIYNNDLKPIKFDLLGVSDLIYIKYQQRLNNPIIKQTILVDKKTDKSLLGVAFVSNGKDYQTTNALLDDINNYEEGIKYYTSRYKEGSSSVSFNLGISDVTSKKTYKYSENNKIIGQHQDIELTIFYDKDKLTHEPKLILIYEDALVFEQIVTSQRFTGSLHYDRTSKYTSSTITFTFDVNIRETDAYEEILIYEYDKNNLLIKETTLLNATDMYNYEPTVETLYAIVKVNYYKGNVLPNYQHYSTTHKLYLGDLIDINEHQTYGLVIKTSFKFQ</sequence>
<evidence type="ECO:0000259" key="3">
    <source>
        <dbReference type="PROSITE" id="PS50943"/>
    </source>
</evidence>
<evidence type="ECO:0000313" key="5">
    <source>
        <dbReference type="Proteomes" id="UP000032737"/>
    </source>
</evidence>
<dbReference type="CDD" id="cd00093">
    <property type="entry name" value="HTH_XRE"/>
    <property type="match status" value="1"/>
</dbReference>
<reference evidence="4 5" key="1">
    <citation type="journal article" date="2013" name="J. Mol. Microbiol. Biotechnol.">
        <title>Analysis of the Complete Genomes of Acholeplasma brassicae , A. palmae and A. laidlawii and Their Comparison to the Obligate Parasites from ' Candidatus Phytoplasma'.</title>
        <authorList>
            <person name="Kube M."/>
            <person name="Siewert C."/>
            <person name="Migdoll A.M."/>
            <person name="Duduk B."/>
            <person name="Holz S."/>
            <person name="Rabus R."/>
            <person name="Seemuller E."/>
            <person name="Mitrovic J."/>
            <person name="Muller I."/>
            <person name="Buttner C."/>
            <person name="Reinhardt R."/>
        </authorList>
    </citation>
    <scope>NUCLEOTIDE SEQUENCE [LARGE SCALE GENOMIC DNA]</scope>
    <source>
        <strain evidence="5">0502</strain>
    </source>
</reference>
<dbReference type="KEGG" id="abra:BN85301360"/>
<keyword evidence="5" id="KW-1185">Reference proteome</keyword>
<dbReference type="SMART" id="SM00530">
    <property type="entry name" value="HTH_XRE"/>
    <property type="match status" value="1"/>
</dbReference>
<keyword evidence="1" id="KW-0238">DNA-binding</keyword>
<dbReference type="InterPro" id="IPR010982">
    <property type="entry name" value="Lambda_DNA-bd_dom_sf"/>
</dbReference>
<dbReference type="PANTHER" id="PTHR46558">
    <property type="entry name" value="TRACRIPTIONAL REGULATORY PROTEIN-RELATED-RELATED"/>
    <property type="match status" value="1"/>
</dbReference>
<name>U4KM48_9MOLU</name>
<dbReference type="Gene3D" id="1.10.260.40">
    <property type="entry name" value="lambda repressor-like DNA-binding domains"/>
    <property type="match status" value="1"/>
</dbReference>
<feature type="transmembrane region" description="Helical" evidence="2">
    <location>
        <begin position="85"/>
        <end position="106"/>
    </location>
</feature>
<keyword evidence="2" id="KW-1133">Transmembrane helix</keyword>
<dbReference type="Pfam" id="PF01381">
    <property type="entry name" value="HTH_3"/>
    <property type="match status" value="1"/>
</dbReference>
<keyword evidence="2" id="KW-0472">Membrane</keyword>
<dbReference type="HOGENOM" id="CLU_638773_0_0_14"/>
<dbReference type="RefSeq" id="WP_030004025.1">
    <property type="nucleotide sequence ID" value="NC_022549.1"/>
</dbReference>
<dbReference type="Proteomes" id="UP000032737">
    <property type="component" value="Chromosome"/>
</dbReference>
<feature type="domain" description="HTH cro/C1-type" evidence="3">
    <location>
        <begin position="7"/>
        <end position="61"/>
    </location>
</feature>
<proteinExistence type="predicted"/>
<dbReference type="EMBL" id="FO681348">
    <property type="protein sequence ID" value="CCV65157.1"/>
    <property type="molecule type" value="Genomic_DNA"/>
</dbReference>